<evidence type="ECO:0000256" key="1">
    <source>
        <dbReference type="SAM" id="MobiDB-lite"/>
    </source>
</evidence>
<dbReference type="InterPro" id="IPR037726">
    <property type="entry name" value="C2A_Ferlin"/>
</dbReference>
<dbReference type="CDD" id="cd08373">
    <property type="entry name" value="C2A_Ferlin"/>
    <property type="match status" value="1"/>
</dbReference>
<dbReference type="PROSITE" id="PS50004">
    <property type="entry name" value="C2"/>
    <property type="match status" value="1"/>
</dbReference>
<sequence length="270" mass="29565">MMTDRYIVQAGPVTCRHHIICLGGVIRGGFSQDMQSVDIPYSCVVLSHLSNIFLSASGSKKKTKVIKNNPNPVWNEGFEWDLKGIPLDSGAEIHCVVKDHEKMGRNRFLGECRLGLRDVLNSPNFAATFTVSLLDTKRNNTGATLTLQVSYIPPPGSAPIFHPPQQPESLPHSNPNIEMDTVTMISLDTLGEEDTESMIMVEPAEEPGIDDSRSMVIVGPQGPPGQESPTAHTPKRSPPAYNTHGGLRKRRRGSSSQPKQLPNKPQDIQV</sequence>
<dbReference type="SUPFAM" id="SSF49562">
    <property type="entry name" value="C2 domain (Calcium/lipid-binding domain, CaLB)"/>
    <property type="match status" value="1"/>
</dbReference>
<dbReference type="EMBL" id="JAHRIQ010085802">
    <property type="protein sequence ID" value="MEQ2249591.1"/>
    <property type="molecule type" value="Genomic_DNA"/>
</dbReference>
<accession>A0ABV0UZF5</accession>
<feature type="region of interest" description="Disordered" evidence="1">
    <location>
        <begin position="205"/>
        <end position="270"/>
    </location>
</feature>
<organism evidence="3 4">
    <name type="scientific">Ilyodon furcidens</name>
    <name type="common">goldbreast splitfin</name>
    <dbReference type="NCBI Taxonomy" id="33524"/>
    <lineage>
        <taxon>Eukaryota</taxon>
        <taxon>Metazoa</taxon>
        <taxon>Chordata</taxon>
        <taxon>Craniata</taxon>
        <taxon>Vertebrata</taxon>
        <taxon>Euteleostomi</taxon>
        <taxon>Actinopterygii</taxon>
        <taxon>Neopterygii</taxon>
        <taxon>Teleostei</taxon>
        <taxon>Neoteleostei</taxon>
        <taxon>Acanthomorphata</taxon>
        <taxon>Ovalentaria</taxon>
        <taxon>Atherinomorphae</taxon>
        <taxon>Cyprinodontiformes</taxon>
        <taxon>Goodeidae</taxon>
        <taxon>Ilyodon</taxon>
    </lineage>
</organism>
<proteinExistence type="predicted"/>
<dbReference type="InterPro" id="IPR000008">
    <property type="entry name" value="C2_dom"/>
</dbReference>
<keyword evidence="4" id="KW-1185">Reference proteome</keyword>
<gene>
    <name evidence="3" type="ORF">ILYODFUR_030956</name>
</gene>
<comment type="caution">
    <text evidence="3">The sequence shown here is derived from an EMBL/GenBank/DDBJ whole genome shotgun (WGS) entry which is preliminary data.</text>
</comment>
<evidence type="ECO:0000259" key="2">
    <source>
        <dbReference type="PROSITE" id="PS50004"/>
    </source>
</evidence>
<feature type="domain" description="C2" evidence="2">
    <location>
        <begin position="1"/>
        <end position="129"/>
    </location>
</feature>
<dbReference type="SMART" id="SM00239">
    <property type="entry name" value="C2"/>
    <property type="match status" value="1"/>
</dbReference>
<name>A0ABV0UZF5_9TELE</name>
<evidence type="ECO:0000313" key="3">
    <source>
        <dbReference type="EMBL" id="MEQ2249591.1"/>
    </source>
</evidence>
<dbReference type="Proteomes" id="UP001482620">
    <property type="component" value="Unassembled WGS sequence"/>
</dbReference>
<dbReference type="InterPro" id="IPR035892">
    <property type="entry name" value="C2_domain_sf"/>
</dbReference>
<evidence type="ECO:0000313" key="4">
    <source>
        <dbReference type="Proteomes" id="UP001482620"/>
    </source>
</evidence>
<dbReference type="Gene3D" id="2.60.40.150">
    <property type="entry name" value="C2 domain"/>
    <property type="match status" value="1"/>
</dbReference>
<reference evidence="3 4" key="1">
    <citation type="submission" date="2021-06" db="EMBL/GenBank/DDBJ databases">
        <authorList>
            <person name="Palmer J.M."/>
        </authorList>
    </citation>
    <scope>NUCLEOTIDE SEQUENCE [LARGE SCALE GENOMIC DNA]</scope>
    <source>
        <strain evidence="4">if_2019</strain>
        <tissue evidence="3">Muscle</tissue>
    </source>
</reference>
<dbReference type="Pfam" id="PF00168">
    <property type="entry name" value="C2"/>
    <property type="match status" value="1"/>
</dbReference>
<protein>
    <recommendedName>
        <fullName evidence="2">C2 domain-containing protein</fullName>
    </recommendedName>
</protein>